<dbReference type="PIRSF" id="PIRSF010376">
    <property type="entry name" value="IspE"/>
    <property type="match status" value="1"/>
</dbReference>
<dbReference type="PANTHER" id="PTHR43527:SF2">
    <property type="entry name" value="4-DIPHOSPHOCYTIDYL-2-C-METHYL-D-ERYTHRITOL KINASE, CHLOROPLASTIC"/>
    <property type="match status" value="1"/>
</dbReference>
<evidence type="ECO:0000256" key="10">
    <source>
        <dbReference type="HAMAP-Rule" id="MF_00061"/>
    </source>
</evidence>
<keyword evidence="4 10" id="KW-0808">Transferase</keyword>
<dbReference type="eggNOG" id="COG1947">
    <property type="taxonomic scope" value="Bacteria"/>
</dbReference>
<evidence type="ECO:0000256" key="3">
    <source>
        <dbReference type="ARBA" id="ARBA00017473"/>
    </source>
</evidence>
<dbReference type="UniPathway" id="UPA00056">
    <property type="reaction ID" value="UER00094"/>
</dbReference>
<evidence type="ECO:0000259" key="12">
    <source>
        <dbReference type="Pfam" id="PF08544"/>
    </source>
</evidence>
<comment type="pathway">
    <text evidence="10">Isoprenoid biosynthesis; isopentenyl diphosphate biosynthesis via DXP pathway; isopentenyl diphosphate from 1-deoxy-D-xylulose 5-phosphate: step 3/6.</text>
</comment>
<evidence type="ECO:0000256" key="7">
    <source>
        <dbReference type="ARBA" id="ARBA00022840"/>
    </source>
</evidence>
<evidence type="ECO:0000313" key="14">
    <source>
        <dbReference type="Proteomes" id="UP000053688"/>
    </source>
</evidence>
<evidence type="ECO:0000313" key="13">
    <source>
        <dbReference type="EMBL" id="EPE37953.1"/>
    </source>
</evidence>
<feature type="active site" evidence="10">
    <location>
        <position position="13"/>
    </location>
</feature>
<keyword evidence="14" id="KW-1185">Reference proteome</keyword>
<evidence type="ECO:0000256" key="8">
    <source>
        <dbReference type="ARBA" id="ARBA00023229"/>
    </source>
</evidence>
<keyword evidence="7 10" id="KW-0067">ATP-binding</keyword>
<evidence type="ECO:0000256" key="2">
    <source>
        <dbReference type="ARBA" id="ARBA00012052"/>
    </source>
</evidence>
<dbReference type="InterPro" id="IPR013750">
    <property type="entry name" value="GHMP_kinase_C_dom"/>
</dbReference>
<dbReference type="PATRIC" id="fig|1236703.3.peg.412"/>
<evidence type="ECO:0000256" key="4">
    <source>
        <dbReference type="ARBA" id="ARBA00022679"/>
    </source>
</evidence>
<dbReference type="SUPFAM" id="SSF54211">
    <property type="entry name" value="Ribosomal protein S5 domain 2-like"/>
    <property type="match status" value="1"/>
</dbReference>
<feature type="domain" description="GHMP kinase N-terminal" evidence="11">
    <location>
        <begin position="68"/>
        <end position="145"/>
    </location>
</feature>
<dbReference type="InterPro" id="IPR020568">
    <property type="entry name" value="Ribosomal_Su5_D2-typ_SF"/>
</dbReference>
<dbReference type="GO" id="GO:0019288">
    <property type="term" value="P:isopentenyl diphosphate biosynthetic process, methylerythritol 4-phosphate pathway"/>
    <property type="evidence" value="ECO:0007669"/>
    <property type="project" value="UniProtKB-UniRule"/>
</dbReference>
<name>S3EIE1_9GAMM</name>
<dbReference type="InterPro" id="IPR014721">
    <property type="entry name" value="Ribsml_uS5_D2-typ_fold_subgr"/>
</dbReference>
<dbReference type="NCBIfam" id="TIGR00154">
    <property type="entry name" value="ispE"/>
    <property type="match status" value="1"/>
</dbReference>
<feature type="domain" description="GHMP kinase C-terminal" evidence="12">
    <location>
        <begin position="195"/>
        <end position="262"/>
    </location>
</feature>
<keyword evidence="6 10" id="KW-0418">Kinase</keyword>
<keyword evidence="5 10" id="KW-0547">Nucleotide-binding</keyword>
<dbReference type="PANTHER" id="PTHR43527">
    <property type="entry name" value="4-DIPHOSPHOCYTIDYL-2-C-METHYL-D-ERYTHRITOL KINASE, CHLOROPLASTIC"/>
    <property type="match status" value="1"/>
</dbReference>
<dbReference type="InterPro" id="IPR036554">
    <property type="entry name" value="GHMP_kinase_C_sf"/>
</dbReference>
<feature type="binding site" evidence="10">
    <location>
        <begin position="96"/>
        <end position="106"/>
    </location>
    <ligand>
        <name>ATP</name>
        <dbReference type="ChEBI" id="CHEBI:30616"/>
    </ligand>
</feature>
<protein>
    <recommendedName>
        <fullName evidence="3 10">4-diphosphocytidyl-2-C-methyl-D-erythritol kinase</fullName>
        <shortName evidence="10">CMK</shortName>
        <ecNumber evidence="2 10">2.7.1.148</ecNumber>
    </recommendedName>
    <alternativeName>
        <fullName evidence="9 10">4-(cytidine-5'-diphospho)-2-C-methyl-D-erythritol kinase</fullName>
    </alternativeName>
</protein>
<dbReference type="Proteomes" id="UP000053688">
    <property type="component" value="Unassembled WGS sequence"/>
</dbReference>
<dbReference type="SUPFAM" id="SSF55060">
    <property type="entry name" value="GHMP Kinase, C-terminal domain"/>
    <property type="match status" value="1"/>
</dbReference>
<feature type="active site" evidence="10">
    <location>
        <position position="138"/>
    </location>
</feature>
<dbReference type="InterPro" id="IPR006204">
    <property type="entry name" value="GHMP_kinase_N_dom"/>
</dbReference>
<sequence length="287" mass="32261">MIFKTTYWPSPAKINLFLNIIARKKNGYHELQTLIQFLDYSDTLAIKINRSNRIRVFSDIKKLKTTENLIWKSAMALKQYAKCNFGADIKIKKILPIAAGIGGGSSNAATILVALNFLWHLELTDNQLANIGLTLGTDIPVFVYGFSSFVEGIGEKLSPATPKEKWYLIVKPSVNIATVDIFTHPHLIRDTPKGEMISLLRGNYVNDCEKIVRILHPKVDKQLLWLLQYAPSRLTGTGSCIFSEFTYKKEAEAIFSKLSKNVSAFIAKGINISPLKETLAKYQSIYN</sequence>
<dbReference type="InterPro" id="IPR004424">
    <property type="entry name" value="IspE"/>
</dbReference>
<dbReference type="Pfam" id="PF08544">
    <property type="entry name" value="GHMP_kinases_C"/>
    <property type="match status" value="1"/>
</dbReference>
<evidence type="ECO:0000256" key="5">
    <source>
        <dbReference type="ARBA" id="ARBA00022741"/>
    </source>
</evidence>
<evidence type="ECO:0000259" key="11">
    <source>
        <dbReference type="Pfam" id="PF00288"/>
    </source>
</evidence>
<comment type="similarity">
    <text evidence="1 10">Belongs to the GHMP kinase family. IspE subfamily.</text>
</comment>
<dbReference type="GO" id="GO:0005524">
    <property type="term" value="F:ATP binding"/>
    <property type="evidence" value="ECO:0007669"/>
    <property type="project" value="UniProtKB-UniRule"/>
</dbReference>
<dbReference type="EC" id="2.7.1.148" evidence="2 10"/>
<evidence type="ECO:0000256" key="1">
    <source>
        <dbReference type="ARBA" id="ARBA00009684"/>
    </source>
</evidence>
<dbReference type="Gene3D" id="3.30.70.890">
    <property type="entry name" value="GHMP kinase, C-terminal domain"/>
    <property type="match status" value="1"/>
</dbReference>
<comment type="catalytic activity">
    <reaction evidence="10">
        <text>4-CDP-2-C-methyl-D-erythritol + ATP = 4-CDP-2-C-methyl-D-erythritol 2-phosphate + ADP + H(+)</text>
        <dbReference type="Rhea" id="RHEA:18437"/>
        <dbReference type="ChEBI" id="CHEBI:15378"/>
        <dbReference type="ChEBI" id="CHEBI:30616"/>
        <dbReference type="ChEBI" id="CHEBI:57823"/>
        <dbReference type="ChEBI" id="CHEBI:57919"/>
        <dbReference type="ChEBI" id="CHEBI:456216"/>
        <dbReference type="EC" id="2.7.1.148"/>
    </reaction>
</comment>
<dbReference type="Gene3D" id="3.30.230.10">
    <property type="match status" value="1"/>
</dbReference>
<dbReference type="GO" id="GO:0050515">
    <property type="term" value="F:4-(cytidine 5'-diphospho)-2-C-methyl-D-erythritol kinase activity"/>
    <property type="evidence" value="ECO:0007669"/>
    <property type="project" value="UniProtKB-UniRule"/>
</dbReference>
<proteinExistence type="inferred from homology"/>
<keyword evidence="8 10" id="KW-0414">Isoprene biosynthesis</keyword>
<dbReference type="Pfam" id="PF00288">
    <property type="entry name" value="GHMP_kinases_N"/>
    <property type="match status" value="1"/>
</dbReference>
<evidence type="ECO:0000256" key="6">
    <source>
        <dbReference type="ARBA" id="ARBA00022777"/>
    </source>
</evidence>
<gene>
    <name evidence="10 13" type="primary">ispE</name>
    <name evidence="13" type="ORF">O1U_0416</name>
</gene>
<comment type="function">
    <text evidence="10">Catalyzes the phosphorylation of the position 2 hydroxy group of 4-diphosphocytidyl-2C-methyl-D-erythritol.</text>
</comment>
<dbReference type="EMBL" id="AMSD01000001">
    <property type="protein sequence ID" value="EPE37953.1"/>
    <property type="molecule type" value="Genomic_DNA"/>
</dbReference>
<organism evidence="13 14">
    <name type="scientific">Candidatus Photodesmus katoptron Akat1</name>
    <dbReference type="NCBI Taxonomy" id="1236703"/>
    <lineage>
        <taxon>Bacteria</taxon>
        <taxon>Pseudomonadati</taxon>
        <taxon>Pseudomonadota</taxon>
        <taxon>Gammaproteobacteria</taxon>
        <taxon>Vibrionales</taxon>
        <taxon>Vibrionaceae</taxon>
        <taxon>Candidatus Photodesmus</taxon>
    </lineage>
</organism>
<dbReference type="AlphaFoldDB" id="S3EIE1"/>
<dbReference type="HAMAP" id="MF_00061">
    <property type="entry name" value="IspE"/>
    <property type="match status" value="1"/>
</dbReference>
<dbReference type="STRING" id="28176.CF66_4047"/>
<evidence type="ECO:0000256" key="9">
    <source>
        <dbReference type="ARBA" id="ARBA00032554"/>
    </source>
</evidence>
<comment type="caution">
    <text evidence="13">The sequence shown here is derived from an EMBL/GenBank/DDBJ whole genome shotgun (WGS) entry which is preliminary data.</text>
</comment>
<reference evidence="13 14" key="1">
    <citation type="journal article" date="2014" name="Environ. Microbiol.">
        <title>Genomic signatures of obligate host dependence in the luminous bacterial symbiont of a vertebrate.</title>
        <authorList>
            <person name="Hendry T.A."/>
            <person name="de Wet J.R."/>
            <person name="Dunlap P.V."/>
        </authorList>
    </citation>
    <scope>NUCLEOTIDE SEQUENCE [LARGE SCALE GENOMIC DNA]</scope>
    <source>
        <strain evidence="13 14">Akat1</strain>
    </source>
</reference>
<accession>S3EIE1</accession>
<dbReference type="GO" id="GO:0016114">
    <property type="term" value="P:terpenoid biosynthetic process"/>
    <property type="evidence" value="ECO:0007669"/>
    <property type="project" value="UniProtKB-UniRule"/>
</dbReference>